<dbReference type="OrthoDB" id="6290628at2"/>
<gene>
    <name evidence="2" type="ORF">A7985_24250</name>
</gene>
<dbReference type="RefSeq" id="WP_065792982.1">
    <property type="nucleotide sequence ID" value="NZ_MAUJ01000017.1"/>
</dbReference>
<dbReference type="AlphaFoldDB" id="A0A1C0TJ77"/>
<name>A0A1C0TJ77_9GAMM</name>
<evidence type="ECO:0000256" key="1">
    <source>
        <dbReference type="SAM" id="SignalP"/>
    </source>
</evidence>
<dbReference type="Proteomes" id="UP000093366">
    <property type="component" value="Unassembled WGS sequence"/>
</dbReference>
<reference evidence="3" key="1">
    <citation type="submission" date="2016-07" db="EMBL/GenBank/DDBJ databases">
        <authorList>
            <person name="Florea S."/>
            <person name="Webb J.S."/>
            <person name="Jaromczyk J."/>
            <person name="Schardl C.L."/>
        </authorList>
    </citation>
    <scope>NUCLEOTIDE SEQUENCE [LARGE SCALE GENOMIC DNA]</scope>
    <source>
        <strain evidence="3">IPB1</strain>
    </source>
</reference>
<comment type="caution">
    <text evidence="2">The sequence shown here is derived from an EMBL/GenBank/DDBJ whole genome shotgun (WGS) entry which is preliminary data.</text>
</comment>
<evidence type="ECO:0000313" key="2">
    <source>
        <dbReference type="EMBL" id="OCQ18324.1"/>
    </source>
</evidence>
<dbReference type="EMBL" id="MAUJ01000017">
    <property type="protein sequence ID" value="OCQ18324.1"/>
    <property type="molecule type" value="Genomic_DNA"/>
</dbReference>
<feature type="chain" id="PRO_5008645928" evidence="1">
    <location>
        <begin position="22"/>
        <end position="264"/>
    </location>
</feature>
<organism evidence="2 3">
    <name type="scientific">Pseudoalteromonas luteoviolacea</name>
    <dbReference type="NCBI Taxonomy" id="43657"/>
    <lineage>
        <taxon>Bacteria</taxon>
        <taxon>Pseudomonadati</taxon>
        <taxon>Pseudomonadota</taxon>
        <taxon>Gammaproteobacteria</taxon>
        <taxon>Alteromonadales</taxon>
        <taxon>Pseudoalteromonadaceae</taxon>
        <taxon>Pseudoalteromonas</taxon>
    </lineage>
</organism>
<accession>A0A1C0TJ77</accession>
<feature type="signal peptide" evidence="1">
    <location>
        <begin position="1"/>
        <end position="21"/>
    </location>
</feature>
<sequence>MKINKLFSAVLILSLPVASYATSSVSQLEIQGDTATFTLSSPKKHTPPNCVSASNQDKWAINLNSLQGQAMYSLLVTAISKEMLVEVTTAGRCEALPDVEQVAHIALNVSKVTQVNNIPALYKSDGVTKIGNIIGTPGHNYIYYAPIEGAKGIMKYIYDESNTQIFSLDKDCKSNNYVSAYTYNTSYIKYLDLYIKASDASVPENKLGVHGSAKVYKLKPIYENDTTTNYTCIDTGQTASALANAVKIEPTPHYLCGERGCIIK</sequence>
<proteinExistence type="predicted"/>
<keyword evidence="1" id="KW-0732">Signal</keyword>
<evidence type="ECO:0000313" key="3">
    <source>
        <dbReference type="Proteomes" id="UP000093366"/>
    </source>
</evidence>
<protein>
    <submittedName>
        <fullName evidence="2">Uncharacterized protein</fullName>
    </submittedName>
</protein>